<protein>
    <submittedName>
        <fullName evidence="2">SIS domain-containing protein</fullName>
    </submittedName>
</protein>
<dbReference type="RefSeq" id="WP_126916921.1">
    <property type="nucleotide sequence ID" value="NZ_CP034587.1"/>
</dbReference>
<keyword evidence="3" id="KW-1185">Reference proteome</keyword>
<dbReference type="SUPFAM" id="SSF53697">
    <property type="entry name" value="SIS domain"/>
    <property type="match status" value="1"/>
</dbReference>
<organism evidence="2 3">
    <name type="scientific">Streptomyces luteoverticillatus</name>
    <name type="common">Streptoverticillium luteoverticillatus</name>
    <dbReference type="NCBI Taxonomy" id="66425"/>
    <lineage>
        <taxon>Bacteria</taxon>
        <taxon>Bacillati</taxon>
        <taxon>Actinomycetota</taxon>
        <taxon>Actinomycetes</taxon>
        <taxon>Kitasatosporales</taxon>
        <taxon>Streptomycetaceae</taxon>
        <taxon>Streptomyces</taxon>
    </lineage>
</organism>
<evidence type="ECO:0000259" key="1">
    <source>
        <dbReference type="PROSITE" id="PS51464"/>
    </source>
</evidence>
<evidence type="ECO:0000313" key="3">
    <source>
        <dbReference type="Proteomes" id="UP000267900"/>
    </source>
</evidence>
<feature type="domain" description="SIS" evidence="1">
    <location>
        <begin position="41"/>
        <end position="197"/>
    </location>
</feature>
<gene>
    <name evidence="2" type="ORF">EKH77_27275</name>
</gene>
<dbReference type="PROSITE" id="PS51464">
    <property type="entry name" value="SIS"/>
    <property type="match status" value="1"/>
</dbReference>
<reference evidence="2 3" key="1">
    <citation type="submission" date="2018-12" db="EMBL/GenBank/DDBJ databases">
        <title>The whole draft genome of Streptomyce luteoverticillatus CGMCC 15060.</title>
        <authorList>
            <person name="Feng Z."/>
            <person name="Chen G."/>
            <person name="Zhang J."/>
            <person name="Zhu H."/>
            <person name="Yu X."/>
            <person name="Zhang W."/>
            <person name="Zhang X."/>
        </authorList>
    </citation>
    <scope>NUCLEOTIDE SEQUENCE [LARGE SCALE GENOMIC DNA]</scope>
    <source>
        <strain evidence="2 3">CGMCC 15060</strain>
    </source>
</reference>
<dbReference type="InterPro" id="IPR035461">
    <property type="entry name" value="GmhA/DiaA"/>
</dbReference>
<dbReference type="AlphaFoldDB" id="A0A3S9PPT8"/>
<dbReference type="Proteomes" id="UP000267900">
    <property type="component" value="Chromosome"/>
</dbReference>
<dbReference type="GO" id="GO:0097367">
    <property type="term" value="F:carbohydrate derivative binding"/>
    <property type="evidence" value="ECO:0007669"/>
    <property type="project" value="InterPro"/>
</dbReference>
<dbReference type="CDD" id="cd05006">
    <property type="entry name" value="SIS_GmhA"/>
    <property type="match status" value="1"/>
</dbReference>
<proteinExistence type="predicted"/>
<dbReference type="Gene3D" id="3.40.50.10490">
    <property type="entry name" value="Glucose-6-phosphate isomerase like protein, domain 1"/>
    <property type="match status" value="1"/>
</dbReference>
<dbReference type="OrthoDB" id="9781311at2"/>
<dbReference type="EMBL" id="CP034587">
    <property type="protein sequence ID" value="AZQ74419.1"/>
    <property type="molecule type" value="Genomic_DNA"/>
</dbReference>
<dbReference type="InterPro" id="IPR001347">
    <property type="entry name" value="SIS_dom"/>
</dbReference>
<dbReference type="PANTHER" id="PTHR30390">
    <property type="entry name" value="SEDOHEPTULOSE 7-PHOSPHATE ISOMERASE / DNAA INITIATOR-ASSOCIATING FACTOR FOR REPLICATION INITIATION"/>
    <property type="match status" value="1"/>
</dbReference>
<sequence>MTQDSTAAGRPARGPWDEYLDTAGPLLEAMGDQVHRLISELDEVRRDGATVYLAGNGGSASAASHLAQDLLKGTSAEQNPPLRAIALTDNLSMLTAYANDCGYERVFVEPLRLMARPGDRLLVISCSGTSPNVVAAARWAKEAGLRVIAVTAGTGGILRDLADTEVNAPTKDVGMAEAMHSMIFHFVTQSLRDNSGSTPHSHQG</sequence>
<dbReference type="Pfam" id="PF13580">
    <property type="entry name" value="SIS_2"/>
    <property type="match status" value="1"/>
</dbReference>
<evidence type="ECO:0000313" key="2">
    <source>
        <dbReference type="EMBL" id="AZQ74419.1"/>
    </source>
</evidence>
<name>A0A3S9PPT8_STRLT</name>
<dbReference type="InterPro" id="IPR050099">
    <property type="entry name" value="SIS_GmhA/DiaA_subfam"/>
</dbReference>
<dbReference type="InterPro" id="IPR046348">
    <property type="entry name" value="SIS_dom_sf"/>
</dbReference>
<dbReference type="PANTHER" id="PTHR30390:SF8">
    <property type="entry name" value="SUGAR ISOMERASE (SIS)"/>
    <property type="match status" value="1"/>
</dbReference>
<accession>A0A3S9PPT8</accession>
<dbReference type="GO" id="GO:1901135">
    <property type="term" value="P:carbohydrate derivative metabolic process"/>
    <property type="evidence" value="ECO:0007669"/>
    <property type="project" value="InterPro"/>
</dbReference>